<reference evidence="1" key="1">
    <citation type="journal article" date="2021" name="Nat. Commun.">
        <title>Genetic determinants of endophytism in the Arabidopsis root mycobiome.</title>
        <authorList>
            <person name="Mesny F."/>
            <person name="Miyauchi S."/>
            <person name="Thiergart T."/>
            <person name="Pickel B."/>
            <person name="Atanasova L."/>
            <person name="Karlsson M."/>
            <person name="Huettel B."/>
            <person name="Barry K.W."/>
            <person name="Haridas S."/>
            <person name="Chen C."/>
            <person name="Bauer D."/>
            <person name="Andreopoulos W."/>
            <person name="Pangilinan J."/>
            <person name="LaButti K."/>
            <person name="Riley R."/>
            <person name="Lipzen A."/>
            <person name="Clum A."/>
            <person name="Drula E."/>
            <person name="Henrissat B."/>
            <person name="Kohler A."/>
            <person name="Grigoriev I.V."/>
            <person name="Martin F.M."/>
            <person name="Hacquard S."/>
        </authorList>
    </citation>
    <scope>NUCLEOTIDE SEQUENCE</scope>
    <source>
        <strain evidence="1">MPI-SDFR-AT-0117</strain>
    </source>
</reference>
<keyword evidence="2" id="KW-1185">Reference proteome</keyword>
<gene>
    <name evidence="1" type="ORF">F5X68DRAFT_44179</name>
</gene>
<dbReference type="Proteomes" id="UP000770015">
    <property type="component" value="Unassembled WGS sequence"/>
</dbReference>
<proteinExistence type="predicted"/>
<sequence>MPRRVIAVQIVNVSASKPQPGQALVVPSWKHVGFFHMATGSLPLSALFHCDQMLALSHTDEDIFRAISSIGQLYASRMGLESFSKRQVHPRTSLIADKRICEDRMRRPSKGSAMGCLPFAMILAIAELLLDDSADNWRGWIEKVFNYIGPNLHDLTGITALEEDLLRFWQLNNVLGSFARPEKPLGSDFSRSLSSRHDGAASAFSAAYDHLLSVLWRVSDLQKRIFDWTSDVTQGPDHQSSVNDTVRGLGIVSEISGMQQEVLDVVLGTSTAEASVSDSLEPFYRWALLGTSQLMQQHANLQALECTLPILPQDLARDQSIAILNDIERLVTKPTLDIAFFLPLMETVHLSPLGDDSRPRVAILLDRAESCGFGVAKALRDHVECLLVCGTAHDRSQMQGIDHASHHLLSWVNPAVQCNDGVGSSHDALPPLLQNCGCRRC</sequence>
<accession>A0A9P8V3S2</accession>
<name>A0A9P8V3S2_9PEZI</name>
<comment type="caution">
    <text evidence="1">The sequence shown here is derived from an EMBL/GenBank/DDBJ whole genome shotgun (WGS) entry which is preliminary data.</text>
</comment>
<protein>
    <submittedName>
        <fullName evidence="1">Uncharacterized protein</fullName>
    </submittedName>
</protein>
<dbReference type="EMBL" id="JAGSXJ010000029">
    <property type="protein sequence ID" value="KAH6670881.1"/>
    <property type="molecule type" value="Genomic_DNA"/>
</dbReference>
<evidence type="ECO:0000313" key="2">
    <source>
        <dbReference type="Proteomes" id="UP000770015"/>
    </source>
</evidence>
<evidence type="ECO:0000313" key="1">
    <source>
        <dbReference type="EMBL" id="KAH6670881.1"/>
    </source>
</evidence>
<dbReference type="OrthoDB" id="5059721at2759"/>
<organism evidence="1 2">
    <name type="scientific">Plectosphaerella plurivora</name>
    <dbReference type="NCBI Taxonomy" id="936078"/>
    <lineage>
        <taxon>Eukaryota</taxon>
        <taxon>Fungi</taxon>
        <taxon>Dikarya</taxon>
        <taxon>Ascomycota</taxon>
        <taxon>Pezizomycotina</taxon>
        <taxon>Sordariomycetes</taxon>
        <taxon>Hypocreomycetidae</taxon>
        <taxon>Glomerellales</taxon>
        <taxon>Plectosphaerellaceae</taxon>
        <taxon>Plectosphaerella</taxon>
    </lineage>
</organism>
<dbReference type="AlphaFoldDB" id="A0A9P8V3S2"/>